<dbReference type="PROSITE" id="PS51674">
    <property type="entry name" value="4FE4S_WBL"/>
    <property type="match status" value="1"/>
</dbReference>
<proteinExistence type="predicted"/>
<gene>
    <name evidence="2" type="primary">64</name>
    <name evidence="2" type="ORF">SEA_MOLIVIA_64</name>
</gene>
<dbReference type="InterPro" id="IPR034768">
    <property type="entry name" value="4FE4S_WBL"/>
</dbReference>
<name>A0A286S1W0_9CAUD</name>
<evidence type="ECO:0000313" key="3">
    <source>
        <dbReference type="Proteomes" id="UP000225204"/>
    </source>
</evidence>
<dbReference type="GeneID" id="40086277"/>
<dbReference type="Proteomes" id="UP000225204">
    <property type="component" value="Segment"/>
</dbReference>
<organism evidence="2 3">
    <name type="scientific">Arthrobacter phage Molivia</name>
    <dbReference type="NCBI Taxonomy" id="2015839"/>
    <lineage>
        <taxon>Viruses</taxon>
        <taxon>Duplodnaviria</taxon>
        <taxon>Heunggongvirae</taxon>
        <taxon>Uroviricota</taxon>
        <taxon>Caudoviricetes</taxon>
        <taxon>Amigovirus</taxon>
        <taxon>Amigovirus molivia</taxon>
    </lineage>
</organism>
<dbReference type="RefSeq" id="YP_009610186.1">
    <property type="nucleotide sequence ID" value="NC_042001.1"/>
</dbReference>
<accession>A0A286S1W0</accession>
<dbReference type="OrthoDB" id="17842at10239"/>
<dbReference type="EMBL" id="MF185731">
    <property type="protein sequence ID" value="ASX99286.1"/>
    <property type="molecule type" value="Genomic_DNA"/>
</dbReference>
<evidence type="ECO:0000313" key="2">
    <source>
        <dbReference type="EMBL" id="ASX99286.1"/>
    </source>
</evidence>
<feature type="domain" description="4Fe-4S Wbl-type" evidence="1">
    <location>
        <begin position="33"/>
        <end position="94"/>
    </location>
</feature>
<evidence type="ECO:0000259" key="1">
    <source>
        <dbReference type="PROSITE" id="PS51674"/>
    </source>
</evidence>
<keyword evidence="3" id="KW-1185">Reference proteome</keyword>
<reference evidence="3" key="1">
    <citation type="submission" date="2017-06" db="EMBL/GenBank/DDBJ databases">
        <authorList>
            <person name="Kim H.J."/>
            <person name="Triplett B.A."/>
        </authorList>
    </citation>
    <scope>NUCLEOTIDE SEQUENCE [LARGE SCALE GENOMIC DNA]</scope>
</reference>
<protein>
    <submittedName>
        <fullName evidence="2">WhiB family transcription factor</fullName>
    </submittedName>
</protein>
<sequence>METKRNSLPDSAFVEYKGERVAFQDLIDGVDTPCKDEWDLFFADPADEVELEDPEIARDMCYDCPFMMQCLQFARQSEIPKGVFGGELASERVRWVRSNKRKQRKMRAKNAGLS</sequence>
<dbReference type="KEGG" id="vg:40086277"/>
<dbReference type="Pfam" id="PF02467">
    <property type="entry name" value="Whib"/>
    <property type="match status" value="1"/>
</dbReference>